<dbReference type="PANTHER" id="PTHR24300:SF375">
    <property type="entry name" value="CYTOCHROME P450 FAMILY"/>
    <property type="match status" value="1"/>
</dbReference>
<sequence>MISIGAVFFFVILFFVARFYLSLRNYPPGPLPLPLLGNVPQLAVDKRQGKSLPDSLYRWKKRYGNVITLWLGPIPTICVLDYDLAMKTYVKNGDLFVLRQQVPIIEEMREGFGIIFSEGRLWLEQRRFALHTLRDFGLGRNAMQEKILMEYHKRIDILDAEIEKNGGRLRIDPKTKLLELLIGSIINRMLVGYSFDETNMDEFIEIRRGLEKTNDSFSLLDFAILAPGLKSMPFVKWRYEQIMKSHRQAMGFAFRQIENRRNDIKNGKYHLDESTEVKDFIDAFFLEMKRREESGEDLDTFTEKQLAYTIIDLWSAGMDTTITTLNWAFLYLLKNPEVQEKMQKELLEVCGKERDVELSDRQLLPYCNAAITEVHRATSLLSLNLVRRNTEDTTIEGYSIPKGTDSAVMMSTIFRDESVFKNPELFNPDRYLAEGGKEIEQKVIAFGVGKRSCLGEGLAKAEMYLILLNIVKSYRIVDCGGVDEDWLQGTKNNFFRVAKSYECVFEKVH</sequence>
<evidence type="ECO:0000256" key="5">
    <source>
        <dbReference type="ARBA" id="ARBA00023004"/>
    </source>
</evidence>
<evidence type="ECO:0000256" key="3">
    <source>
        <dbReference type="ARBA" id="ARBA00022723"/>
    </source>
</evidence>
<reference evidence="9" key="1">
    <citation type="submission" date="2023-06" db="EMBL/GenBank/DDBJ databases">
        <title>Genomic analysis of the entomopathogenic nematode Steinernema hermaphroditum.</title>
        <authorList>
            <person name="Schwarz E.M."/>
            <person name="Heppert J.K."/>
            <person name="Baniya A."/>
            <person name="Schwartz H.T."/>
            <person name="Tan C.-H."/>
            <person name="Antoshechkin I."/>
            <person name="Sternberg P.W."/>
            <person name="Goodrich-Blair H."/>
            <person name="Dillman A.R."/>
        </authorList>
    </citation>
    <scope>NUCLEOTIDE SEQUENCE</scope>
    <source>
        <strain evidence="9">PS9179</strain>
        <tissue evidence="9">Whole animal</tissue>
    </source>
</reference>
<dbReference type="PANTHER" id="PTHR24300">
    <property type="entry name" value="CYTOCHROME P450 508A4-RELATED"/>
    <property type="match status" value="1"/>
</dbReference>
<dbReference type="GO" id="GO:0006805">
    <property type="term" value="P:xenobiotic metabolic process"/>
    <property type="evidence" value="ECO:0007669"/>
    <property type="project" value="TreeGrafter"/>
</dbReference>
<dbReference type="CDD" id="cd20617">
    <property type="entry name" value="CYP1_2-like"/>
    <property type="match status" value="1"/>
</dbReference>
<dbReference type="FunFam" id="1.10.630.10:FF:000036">
    <property type="entry name" value="CYtochrome P450 family"/>
    <property type="match status" value="1"/>
</dbReference>
<dbReference type="Pfam" id="PF00067">
    <property type="entry name" value="p450"/>
    <property type="match status" value="1"/>
</dbReference>
<evidence type="ECO:0008006" key="11">
    <source>
        <dbReference type="Google" id="ProtNLM"/>
    </source>
</evidence>
<dbReference type="GO" id="GO:0006082">
    <property type="term" value="P:organic acid metabolic process"/>
    <property type="evidence" value="ECO:0007669"/>
    <property type="project" value="TreeGrafter"/>
</dbReference>
<protein>
    <recommendedName>
        <fullName evidence="11">Cytochrome P450</fullName>
    </recommendedName>
</protein>
<feature type="binding site" description="axial binding residue" evidence="7">
    <location>
        <position position="453"/>
    </location>
    <ligand>
        <name>heme</name>
        <dbReference type="ChEBI" id="CHEBI:30413"/>
    </ligand>
    <ligandPart>
        <name>Fe</name>
        <dbReference type="ChEBI" id="CHEBI:18248"/>
    </ligandPart>
</feature>
<evidence type="ECO:0000256" key="4">
    <source>
        <dbReference type="ARBA" id="ARBA00023002"/>
    </source>
</evidence>
<keyword evidence="5 7" id="KW-0408">Iron</keyword>
<comment type="caution">
    <text evidence="9">The sequence shown here is derived from an EMBL/GenBank/DDBJ whole genome shotgun (WGS) entry which is preliminary data.</text>
</comment>
<evidence type="ECO:0000256" key="2">
    <source>
        <dbReference type="ARBA" id="ARBA00010617"/>
    </source>
</evidence>
<dbReference type="SUPFAM" id="SSF48264">
    <property type="entry name" value="Cytochrome P450"/>
    <property type="match status" value="1"/>
</dbReference>
<dbReference type="InterPro" id="IPR001128">
    <property type="entry name" value="Cyt_P450"/>
</dbReference>
<dbReference type="InterPro" id="IPR050182">
    <property type="entry name" value="Cytochrome_P450_fam2"/>
</dbReference>
<keyword evidence="3 7" id="KW-0479">Metal-binding</keyword>
<name>A0AA39LS37_9BILA</name>
<evidence type="ECO:0000256" key="6">
    <source>
        <dbReference type="ARBA" id="ARBA00023033"/>
    </source>
</evidence>
<comment type="cofactor">
    <cofactor evidence="1 7">
        <name>heme</name>
        <dbReference type="ChEBI" id="CHEBI:30413"/>
    </cofactor>
</comment>
<dbReference type="InterPro" id="IPR036396">
    <property type="entry name" value="Cyt_P450_sf"/>
</dbReference>
<dbReference type="PRINTS" id="PR00463">
    <property type="entry name" value="EP450I"/>
</dbReference>
<evidence type="ECO:0000313" key="10">
    <source>
        <dbReference type="Proteomes" id="UP001175271"/>
    </source>
</evidence>
<keyword evidence="4 8" id="KW-0560">Oxidoreductase</keyword>
<dbReference type="InterPro" id="IPR017972">
    <property type="entry name" value="Cyt_P450_CS"/>
</dbReference>
<keyword evidence="6 8" id="KW-0503">Monooxygenase</keyword>
<dbReference type="PROSITE" id="PS00086">
    <property type="entry name" value="CYTOCHROME_P450"/>
    <property type="match status" value="1"/>
</dbReference>
<comment type="similarity">
    <text evidence="2 8">Belongs to the cytochrome P450 family.</text>
</comment>
<dbReference type="Proteomes" id="UP001175271">
    <property type="component" value="Unassembled WGS sequence"/>
</dbReference>
<organism evidence="9 10">
    <name type="scientific">Steinernema hermaphroditum</name>
    <dbReference type="NCBI Taxonomy" id="289476"/>
    <lineage>
        <taxon>Eukaryota</taxon>
        <taxon>Metazoa</taxon>
        <taxon>Ecdysozoa</taxon>
        <taxon>Nematoda</taxon>
        <taxon>Chromadorea</taxon>
        <taxon>Rhabditida</taxon>
        <taxon>Tylenchina</taxon>
        <taxon>Panagrolaimomorpha</taxon>
        <taxon>Strongyloidoidea</taxon>
        <taxon>Steinernematidae</taxon>
        <taxon>Steinernema</taxon>
    </lineage>
</organism>
<keyword evidence="10" id="KW-1185">Reference proteome</keyword>
<dbReference type="GO" id="GO:0020037">
    <property type="term" value="F:heme binding"/>
    <property type="evidence" value="ECO:0007669"/>
    <property type="project" value="InterPro"/>
</dbReference>
<proteinExistence type="inferred from homology"/>
<keyword evidence="7 8" id="KW-0349">Heme</keyword>
<dbReference type="PRINTS" id="PR00385">
    <property type="entry name" value="P450"/>
</dbReference>
<dbReference type="GO" id="GO:0005506">
    <property type="term" value="F:iron ion binding"/>
    <property type="evidence" value="ECO:0007669"/>
    <property type="project" value="InterPro"/>
</dbReference>
<evidence type="ECO:0000256" key="1">
    <source>
        <dbReference type="ARBA" id="ARBA00001971"/>
    </source>
</evidence>
<accession>A0AA39LS37</accession>
<evidence type="ECO:0000313" key="9">
    <source>
        <dbReference type="EMBL" id="KAK0407315.1"/>
    </source>
</evidence>
<evidence type="ECO:0000256" key="8">
    <source>
        <dbReference type="RuleBase" id="RU000461"/>
    </source>
</evidence>
<dbReference type="Gene3D" id="1.10.630.10">
    <property type="entry name" value="Cytochrome P450"/>
    <property type="match status" value="1"/>
</dbReference>
<dbReference type="GO" id="GO:0016712">
    <property type="term" value="F:oxidoreductase activity, acting on paired donors, with incorporation or reduction of molecular oxygen, reduced flavin or flavoprotein as one donor, and incorporation of one atom of oxygen"/>
    <property type="evidence" value="ECO:0007669"/>
    <property type="project" value="TreeGrafter"/>
</dbReference>
<dbReference type="InterPro" id="IPR002401">
    <property type="entry name" value="Cyt_P450_E_grp-I"/>
</dbReference>
<gene>
    <name evidence="9" type="ORF">QR680_019133</name>
</gene>
<dbReference type="GO" id="GO:0005737">
    <property type="term" value="C:cytoplasm"/>
    <property type="evidence" value="ECO:0007669"/>
    <property type="project" value="TreeGrafter"/>
</dbReference>
<dbReference type="EMBL" id="JAUCMV010000004">
    <property type="protein sequence ID" value="KAK0407315.1"/>
    <property type="molecule type" value="Genomic_DNA"/>
</dbReference>
<evidence type="ECO:0000256" key="7">
    <source>
        <dbReference type="PIRSR" id="PIRSR602401-1"/>
    </source>
</evidence>
<dbReference type="AlphaFoldDB" id="A0AA39LS37"/>